<dbReference type="GO" id="GO:0003729">
    <property type="term" value="F:mRNA binding"/>
    <property type="evidence" value="ECO:0007669"/>
    <property type="project" value="TreeGrafter"/>
</dbReference>
<gene>
    <name evidence="3" type="ORF">NW762_005013</name>
</gene>
<dbReference type="Pfam" id="PF13041">
    <property type="entry name" value="PPR_2"/>
    <property type="match status" value="1"/>
</dbReference>
<dbReference type="AlphaFoldDB" id="A0A9W8VIN8"/>
<dbReference type="PANTHER" id="PTHR47938">
    <property type="entry name" value="RESPIRATORY COMPLEX I CHAPERONE (CIA84), PUTATIVE (AFU_ORTHOLOGUE AFUA_2G06020)-RELATED"/>
    <property type="match status" value="1"/>
</dbReference>
<comment type="caution">
    <text evidence="3">The sequence shown here is derived from an EMBL/GenBank/DDBJ whole genome shotgun (WGS) entry which is preliminary data.</text>
</comment>
<dbReference type="EMBL" id="JAOQAZ010000007">
    <property type="protein sequence ID" value="KAJ4264770.1"/>
    <property type="molecule type" value="Genomic_DNA"/>
</dbReference>
<reference evidence="3" key="1">
    <citation type="submission" date="2022-09" db="EMBL/GenBank/DDBJ databases">
        <title>Fusarium specimens isolated from Avocado Roots.</title>
        <authorList>
            <person name="Stajich J."/>
            <person name="Roper C."/>
            <person name="Heimlech-Rivalta G."/>
        </authorList>
    </citation>
    <scope>NUCLEOTIDE SEQUENCE</scope>
    <source>
        <strain evidence="3">CF00136</strain>
    </source>
</reference>
<proteinExistence type="predicted"/>
<protein>
    <recommendedName>
        <fullName evidence="5">Pentatricopeptide repeat protein</fullName>
    </recommendedName>
</protein>
<evidence type="ECO:0000313" key="4">
    <source>
        <dbReference type="Proteomes" id="UP001152049"/>
    </source>
</evidence>
<name>A0A9W8VIN8_9HYPO</name>
<sequence length="766" mass="88626">MAGRMLNNGAYLRKALQHVPRQRLAIESAPLFQIRSLQHSQRAFNSTTTITSTTAVENAIKTDAPKTLDVDVEPADEAMSAKKLRQKMERTVKKELEYINGDPWKVSKYVERALSQDKFDEAHLLVQTASKDMDVVVPWNILMNHMLERQQVNKAIKLFNEMKKRAQAPTATTYTVLFRGLAKSQHPKLAVAEAVKHYNRLLKDSRLEPNTIHLNSVLNVCGRAGDLDSMFSIVDTINDSTRAPTAWTYATIINALRYNVTNEIRELPEEQQNYNLNNAIRRGKAVWEEVINKWRAGRLVIDEELVCAMGRLIIISPDRVEKRETLDLLEQTMNIPNLSKLEETSAVEARKKDSRGQVALKDGRGSYVSPGTNTLALILKTVATGRLSSIGVKYWNLLVREYKVEPDRDSWMRLFGLLKQAKASANASEILDIIPKDYINPRFYRIAMETCVRDNINRNAIKNSDRALASMTRRLEVPDPHTMRIYLQVAKFSHYHLRTRAEKGDVEGAKRTYGIQITEALSQMWELYRKLHEHFFEKAKATTEKEKGILYNDQREVIALARIMYGSYNKVIQQGMLPLEDVRRVRPLGGQINREIQNFFAKREEMEPNLRKSKGRGTAEEDMSEYNDQDDIDFFWDTTQVGKPKRDREAFKERGSRFNRRDTEYSNERDDSRGTDKTEGRDSGRWKDKGDRYDGERSPRYSERNNDRRADRTDRYDNERGSRYNRRDNERGSRYNRRDYGSRDQHAADGNPRTSDSAQRRAPLGW</sequence>
<evidence type="ECO:0000256" key="1">
    <source>
        <dbReference type="PROSITE-ProRule" id="PRU00708"/>
    </source>
</evidence>
<feature type="repeat" description="PPR" evidence="1">
    <location>
        <begin position="135"/>
        <end position="169"/>
    </location>
</feature>
<organism evidence="3 4">
    <name type="scientific">Fusarium torreyae</name>
    <dbReference type="NCBI Taxonomy" id="1237075"/>
    <lineage>
        <taxon>Eukaryota</taxon>
        <taxon>Fungi</taxon>
        <taxon>Dikarya</taxon>
        <taxon>Ascomycota</taxon>
        <taxon>Pezizomycotina</taxon>
        <taxon>Sordariomycetes</taxon>
        <taxon>Hypocreomycetidae</taxon>
        <taxon>Hypocreales</taxon>
        <taxon>Nectriaceae</taxon>
        <taxon>Fusarium</taxon>
    </lineage>
</organism>
<dbReference type="OrthoDB" id="185373at2759"/>
<feature type="compositionally biased region" description="Basic and acidic residues" evidence="2">
    <location>
        <begin position="645"/>
        <end position="747"/>
    </location>
</feature>
<dbReference type="Proteomes" id="UP001152049">
    <property type="component" value="Unassembled WGS sequence"/>
</dbReference>
<accession>A0A9W8VIN8</accession>
<evidence type="ECO:0008006" key="5">
    <source>
        <dbReference type="Google" id="ProtNLM"/>
    </source>
</evidence>
<keyword evidence="4" id="KW-1185">Reference proteome</keyword>
<dbReference type="Pfam" id="PF13812">
    <property type="entry name" value="PPR_3"/>
    <property type="match status" value="1"/>
</dbReference>
<dbReference type="Gene3D" id="1.25.40.10">
    <property type="entry name" value="Tetratricopeptide repeat domain"/>
    <property type="match status" value="1"/>
</dbReference>
<dbReference type="PANTHER" id="PTHR47938:SF35">
    <property type="entry name" value="PENTATRICOPEPTIDE REPEAT-CONTAINING PROTEIN 4, MITOCHONDRIAL-RELATED"/>
    <property type="match status" value="1"/>
</dbReference>
<dbReference type="NCBIfam" id="TIGR00756">
    <property type="entry name" value="PPR"/>
    <property type="match status" value="1"/>
</dbReference>
<dbReference type="PROSITE" id="PS51375">
    <property type="entry name" value="PPR"/>
    <property type="match status" value="1"/>
</dbReference>
<dbReference type="InterPro" id="IPR011990">
    <property type="entry name" value="TPR-like_helical_dom_sf"/>
</dbReference>
<evidence type="ECO:0000313" key="3">
    <source>
        <dbReference type="EMBL" id="KAJ4264770.1"/>
    </source>
</evidence>
<evidence type="ECO:0000256" key="2">
    <source>
        <dbReference type="SAM" id="MobiDB-lite"/>
    </source>
</evidence>
<dbReference type="InterPro" id="IPR002885">
    <property type="entry name" value="PPR_rpt"/>
</dbReference>
<feature type="region of interest" description="Disordered" evidence="2">
    <location>
        <begin position="645"/>
        <end position="766"/>
    </location>
</feature>